<protein>
    <submittedName>
        <fullName evidence="1">Uncharacterized protein</fullName>
    </submittedName>
</protein>
<proteinExistence type="predicted"/>
<reference evidence="1" key="2">
    <citation type="journal article" date="2015" name="Data Brief">
        <title>Shoot transcriptome of the giant reed, Arundo donax.</title>
        <authorList>
            <person name="Barrero R.A."/>
            <person name="Guerrero F.D."/>
            <person name="Moolhuijzen P."/>
            <person name="Goolsby J.A."/>
            <person name="Tidwell J."/>
            <person name="Bellgard S.E."/>
            <person name="Bellgard M.I."/>
        </authorList>
    </citation>
    <scope>NUCLEOTIDE SEQUENCE</scope>
    <source>
        <tissue evidence="1">Shoot tissue taken approximately 20 cm above the soil surface</tissue>
    </source>
</reference>
<dbReference type="EMBL" id="GBRH01212608">
    <property type="protein sequence ID" value="JAD85287.1"/>
    <property type="molecule type" value="Transcribed_RNA"/>
</dbReference>
<dbReference type="AlphaFoldDB" id="A0A0A9GH58"/>
<name>A0A0A9GH58_ARUDO</name>
<reference evidence="1" key="1">
    <citation type="submission" date="2014-09" db="EMBL/GenBank/DDBJ databases">
        <authorList>
            <person name="Magalhaes I.L.F."/>
            <person name="Oliveira U."/>
            <person name="Santos F.R."/>
            <person name="Vidigal T.H.D.A."/>
            <person name="Brescovit A.D."/>
            <person name="Santos A.J."/>
        </authorList>
    </citation>
    <scope>NUCLEOTIDE SEQUENCE</scope>
    <source>
        <tissue evidence="1">Shoot tissue taken approximately 20 cm above the soil surface</tissue>
    </source>
</reference>
<sequence length="49" mass="5762">MNSNMQIIILTGKEKASIIQSVRANINKLLYLHNQMQKKKQNRCKMVFL</sequence>
<evidence type="ECO:0000313" key="1">
    <source>
        <dbReference type="EMBL" id="JAE20003.1"/>
    </source>
</evidence>
<accession>A0A0A9GH58</accession>
<organism evidence="1">
    <name type="scientific">Arundo donax</name>
    <name type="common">Giant reed</name>
    <name type="synonym">Donax arundinaceus</name>
    <dbReference type="NCBI Taxonomy" id="35708"/>
    <lineage>
        <taxon>Eukaryota</taxon>
        <taxon>Viridiplantae</taxon>
        <taxon>Streptophyta</taxon>
        <taxon>Embryophyta</taxon>
        <taxon>Tracheophyta</taxon>
        <taxon>Spermatophyta</taxon>
        <taxon>Magnoliopsida</taxon>
        <taxon>Liliopsida</taxon>
        <taxon>Poales</taxon>
        <taxon>Poaceae</taxon>
        <taxon>PACMAD clade</taxon>
        <taxon>Arundinoideae</taxon>
        <taxon>Arundineae</taxon>
        <taxon>Arundo</taxon>
    </lineage>
</organism>
<dbReference type="EMBL" id="GBRH01177893">
    <property type="protein sequence ID" value="JAE20003.1"/>
    <property type="molecule type" value="Transcribed_RNA"/>
</dbReference>